<organism evidence="1 2">
    <name type="scientific">Cinchona calisaya</name>
    <dbReference type="NCBI Taxonomy" id="153742"/>
    <lineage>
        <taxon>Eukaryota</taxon>
        <taxon>Viridiplantae</taxon>
        <taxon>Streptophyta</taxon>
        <taxon>Embryophyta</taxon>
        <taxon>Tracheophyta</taxon>
        <taxon>Spermatophyta</taxon>
        <taxon>Magnoliopsida</taxon>
        <taxon>eudicotyledons</taxon>
        <taxon>Gunneridae</taxon>
        <taxon>Pentapetalae</taxon>
        <taxon>asterids</taxon>
        <taxon>lamiids</taxon>
        <taxon>Gentianales</taxon>
        <taxon>Rubiaceae</taxon>
        <taxon>Cinchonoideae</taxon>
        <taxon>Cinchoneae</taxon>
        <taxon>Cinchona</taxon>
    </lineage>
</organism>
<dbReference type="Proteomes" id="UP001630127">
    <property type="component" value="Unassembled WGS sequence"/>
</dbReference>
<gene>
    <name evidence="1" type="ORF">ACH5RR_030577</name>
</gene>
<dbReference type="AlphaFoldDB" id="A0ABD2YV05"/>
<proteinExistence type="predicted"/>
<evidence type="ECO:0000313" key="2">
    <source>
        <dbReference type="Proteomes" id="UP001630127"/>
    </source>
</evidence>
<accession>A0ABD2YV05</accession>
<keyword evidence="2" id="KW-1185">Reference proteome</keyword>
<dbReference type="EMBL" id="JBJUIK010000012">
    <property type="protein sequence ID" value="KAL3511176.1"/>
    <property type="molecule type" value="Genomic_DNA"/>
</dbReference>
<comment type="caution">
    <text evidence="1">The sequence shown here is derived from an EMBL/GenBank/DDBJ whole genome shotgun (WGS) entry which is preliminary data.</text>
</comment>
<evidence type="ECO:0000313" key="1">
    <source>
        <dbReference type="EMBL" id="KAL3511176.1"/>
    </source>
</evidence>
<name>A0ABD2YV05_9GENT</name>
<reference evidence="1 2" key="1">
    <citation type="submission" date="2024-11" db="EMBL/GenBank/DDBJ databases">
        <title>A near-complete genome assembly of Cinchona calisaya.</title>
        <authorList>
            <person name="Lian D.C."/>
            <person name="Zhao X.W."/>
            <person name="Wei L."/>
        </authorList>
    </citation>
    <scope>NUCLEOTIDE SEQUENCE [LARGE SCALE GENOMIC DNA]</scope>
    <source>
        <tissue evidence="1">Nenye</tissue>
    </source>
</reference>
<sequence>MSPPGRDCKCKVALTASFCDCTTPVIEKAGSSLGARSKSITILTSVETWRPIAESSDKYATDDQLTGSSGGHGQKQVEVDRQVHVVALKLIRVEGFRGKVHQRFNAGNIFAGIYNVSWAIKFAYKGSTYFHNPGSESTIKIWDKEWSLSDLLCIASAEEENHIWRSNVEINEPSINEQLRLHFDVTALELAFGPLRGYRGYNARIQAYRLSSFLTAAQEEQNGRL</sequence>
<protein>
    <submittedName>
        <fullName evidence="1">Uncharacterized protein</fullName>
    </submittedName>
</protein>